<reference evidence="2 3" key="1">
    <citation type="submission" date="2018-06" db="EMBL/GenBank/DDBJ databases">
        <title>A transcriptomic atlas of mushroom development highlights an independent origin of complex multicellularity.</title>
        <authorList>
            <consortium name="DOE Joint Genome Institute"/>
            <person name="Krizsan K."/>
            <person name="Almasi E."/>
            <person name="Merenyi Z."/>
            <person name="Sahu N."/>
            <person name="Viragh M."/>
            <person name="Koszo T."/>
            <person name="Mondo S."/>
            <person name="Kiss B."/>
            <person name="Balint B."/>
            <person name="Kues U."/>
            <person name="Barry K."/>
            <person name="Hegedus J.C."/>
            <person name="Henrissat B."/>
            <person name="Johnson J."/>
            <person name="Lipzen A."/>
            <person name="Ohm R."/>
            <person name="Nagy I."/>
            <person name="Pangilinan J."/>
            <person name="Yan J."/>
            <person name="Xiong Y."/>
            <person name="Grigoriev I.V."/>
            <person name="Hibbett D.S."/>
            <person name="Nagy L.G."/>
        </authorList>
    </citation>
    <scope>NUCLEOTIDE SEQUENCE [LARGE SCALE GENOMIC DNA]</scope>
    <source>
        <strain evidence="2 3">SZMC22713</strain>
    </source>
</reference>
<name>A0A4Y7QC14_9AGAM</name>
<dbReference type="EMBL" id="ML170164">
    <property type="protein sequence ID" value="TDL25213.1"/>
    <property type="molecule type" value="Genomic_DNA"/>
</dbReference>
<feature type="domain" description="CHAT" evidence="1">
    <location>
        <begin position="254"/>
        <end position="531"/>
    </location>
</feature>
<dbReference type="AlphaFoldDB" id="A0A4Y7QC14"/>
<evidence type="ECO:0000313" key="3">
    <source>
        <dbReference type="Proteomes" id="UP000294933"/>
    </source>
</evidence>
<dbReference type="STRING" id="50990.A0A4Y7QC14"/>
<evidence type="ECO:0000259" key="1">
    <source>
        <dbReference type="Pfam" id="PF12770"/>
    </source>
</evidence>
<evidence type="ECO:0000313" key="2">
    <source>
        <dbReference type="EMBL" id="TDL25213.1"/>
    </source>
</evidence>
<dbReference type="OrthoDB" id="9991317at2759"/>
<gene>
    <name evidence="2" type="ORF">BD410DRAFT_718209</name>
</gene>
<dbReference type="Pfam" id="PF12770">
    <property type="entry name" value="CHAT"/>
    <property type="match status" value="1"/>
</dbReference>
<proteinExistence type="predicted"/>
<keyword evidence="3" id="KW-1185">Reference proteome</keyword>
<organism evidence="2 3">
    <name type="scientific">Rickenella mellea</name>
    <dbReference type="NCBI Taxonomy" id="50990"/>
    <lineage>
        <taxon>Eukaryota</taxon>
        <taxon>Fungi</taxon>
        <taxon>Dikarya</taxon>
        <taxon>Basidiomycota</taxon>
        <taxon>Agaricomycotina</taxon>
        <taxon>Agaricomycetes</taxon>
        <taxon>Hymenochaetales</taxon>
        <taxon>Rickenellaceae</taxon>
        <taxon>Rickenella</taxon>
    </lineage>
</organism>
<dbReference type="Proteomes" id="UP000294933">
    <property type="component" value="Unassembled WGS sequence"/>
</dbReference>
<sequence length="532" mass="59030">MWSKYAHIHQTIDSALQAYNTAFKLLPSLSWLGHTIASRHNALIHANFLACDGAAAAISMGDSEQALEWLEQGRSVVWGQFLQLRSPVDKLREVDIDHAESLSNIGLALEQGSHTENPMTNESDSKISSEHAIQKHRQLADKWDSIVKCVQKIPGFERFMLPKQFHELQQAASQCPVVVLNISKYRCVALIVKSTSDPPCQIHLDNLTYDTAKTLQMAFQKILSDQGIRNRRVDRHGELEFGTDSNANDAFRHILAELWKSVVEPVLTQLNPESDRFRICWCPTGPLMFLPIHAAGIYNADGSASVSLADIAISSYTPSLSALLNRHKWEDQTSTFKFLAVIQPNTPGATPLRGTIAELTYLQKHVPVSSLHVLKGEDATTAEVLTGMEKYSWVHLACHGVQDQSDPMQSSLLLHDGRLSLSRIIQKRIPHADFAFLSACQTATGDERRPEEAIHLAAGMLVAGYKGVTGTMWPIQDNDAPFVADQVYSRLLQNGRPSGVHPAAALHEAIHELRRRGGSDFTSWVPFIYMGV</sequence>
<dbReference type="InterPro" id="IPR024983">
    <property type="entry name" value="CHAT_dom"/>
</dbReference>
<protein>
    <recommendedName>
        <fullName evidence="1">CHAT domain-containing protein</fullName>
    </recommendedName>
</protein>
<dbReference type="VEuPathDB" id="FungiDB:BD410DRAFT_718209"/>
<accession>A0A4Y7QC14</accession>